<organism evidence="2 3">
    <name type="scientific">Flavobacterium luteum</name>
    <dbReference type="NCBI Taxonomy" id="2026654"/>
    <lineage>
        <taxon>Bacteria</taxon>
        <taxon>Pseudomonadati</taxon>
        <taxon>Bacteroidota</taxon>
        <taxon>Flavobacteriia</taxon>
        <taxon>Flavobacteriales</taxon>
        <taxon>Flavobacteriaceae</taxon>
        <taxon>Flavobacterium</taxon>
    </lineage>
</organism>
<keyword evidence="1" id="KW-0732">Signal</keyword>
<comment type="caution">
    <text evidence="2">The sequence shown here is derived from an EMBL/GenBank/DDBJ whole genome shotgun (WGS) entry which is preliminary data.</text>
</comment>
<reference evidence="2 3" key="1">
    <citation type="submission" date="2019-09" db="EMBL/GenBank/DDBJ databases">
        <title>Flavobacterium sp. nov., isolated from glacier ice.</title>
        <authorList>
            <person name="Liu Q."/>
        </authorList>
    </citation>
    <scope>NUCLEOTIDE SEQUENCE [LARGE SCALE GENOMIC DNA]</scope>
    <source>
        <strain evidence="2 3">NBRC 112527</strain>
    </source>
</reference>
<evidence type="ECO:0008006" key="4">
    <source>
        <dbReference type="Google" id="ProtNLM"/>
    </source>
</evidence>
<dbReference type="AlphaFoldDB" id="A0A7J5A860"/>
<evidence type="ECO:0000313" key="2">
    <source>
        <dbReference type="EMBL" id="KAB1153760.1"/>
    </source>
</evidence>
<sequence>MKKIILVFAMMIAGSLVNAQVDVITKHSGEVVKGKVVRVEEYTIVYKYDGEDAENSIGKYAIEKIVYGKSGRVEEVTEKIAISSEDDWEKVVILEDKAYIAGLKKGEEVRGKTGLVNFQTGNTGDKKAEKKLKMAAAAIGCPFILLTSDKTTVGANSNAIGGSQAIKKGIGYKY</sequence>
<evidence type="ECO:0000313" key="3">
    <source>
        <dbReference type="Proteomes" id="UP000490922"/>
    </source>
</evidence>
<name>A0A7J5A860_9FLAO</name>
<proteinExistence type="predicted"/>
<dbReference type="EMBL" id="WAEM01000012">
    <property type="protein sequence ID" value="KAB1153760.1"/>
    <property type="molecule type" value="Genomic_DNA"/>
</dbReference>
<dbReference type="Proteomes" id="UP000490922">
    <property type="component" value="Unassembled WGS sequence"/>
</dbReference>
<protein>
    <recommendedName>
        <fullName evidence="4">DUF5666 domain-containing protein</fullName>
    </recommendedName>
</protein>
<dbReference type="OrthoDB" id="958951at2"/>
<accession>A0A7J5A860</accession>
<feature type="chain" id="PRO_5029876553" description="DUF5666 domain-containing protein" evidence="1">
    <location>
        <begin position="20"/>
        <end position="174"/>
    </location>
</feature>
<gene>
    <name evidence="2" type="ORF">F6464_13925</name>
</gene>
<keyword evidence="3" id="KW-1185">Reference proteome</keyword>
<dbReference type="RefSeq" id="WP_151108564.1">
    <property type="nucleotide sequence ID" value="NZ_WAEM01000012.1"/>
</dbReference>
<feature type="signal peptide" evidence="1">
    <location>
        <begin position="1"/>
        <end position="19"/>
    </location>
</feature>
<evidence type="ECO:0000256" key="1">
    <source>
        <dbReference type="SAM" id="SignalP"/>
    </source>
</evidence>